<dbReference type="Pfam" id="PF02734">
    <property type="entry name" value="Dak2"/>
    <property type="match status" value="1"/>
</dbReference>
<sequence length="273" mass="30750">SFSFSFARISSIIADSALTGARGNSGAILAQFFQGLAEATKGKVRLSTETFAQAATKAAEQARNAISNPQEGTIITVMKDWANHLAENAHHTPDFVELFKKSLSKAKDSLAKTPDKLMILKKEEKFLFDGYKEIQKECGQWMKDLSKCSYYEKKPTDFKDEEKHRKIRTVDVGGTAWGSTVHRILDYLVKEDPDEQLLSLHGERALEKQGISQKRKEELVGIVREFKKSDLYQRLKKAELKYSEVPFTINIEPAHPFYTELAGQDSRSVILSG</sequence>
<dbReference type="SMART" id="SM01120">
    <property type="entry name" value="Dak2"/>
    <property type="match status" value="1"/>
</dbReference>
<evidence type="ECO:0000313" key="2">
    <source>
        <dbReference type="EMBL" id="GAH65874.1"/>
    </source>
</evidence>
<dbReference type="SUPFAM" id="SSF101473">
    <property type="entry name" value="DhaL-like"/>
    <property type="match status" value="1"/>
</dbReference>
<dbReference type="Gene3D" id="1.25.40.340">
    <property type="match status" value="1"/>
</dbReference>
<organism evidence="2">
    <name type="scientific">marine sediment metagenome</name>
    <dbReference type="NCBI Taxonomy" id="412755"/>
    <lineage>
        <taxon>unclassified sequences</taxon>
        <taxon>metagenomes</taxon>
        <taxon>ecological metagenomes</taxon>
    </lineage>
</organism>
<proteinExistence type="predicted"/>
<accession>X1IIB0</accession>
<feature type="non-terminal residue" evidence="2">
    <location>
        <position position="273"/>
    </location>
</feature>
<dbReference type="PANTHER" id="PTHR33434">
    <property type="entry name" value="DEGV DOMAIN-CONTAINING PROTEIN DR_1986-RELATED"/>
    <property type="match status" value="1"/>
</dbReference>
<protein>
    <recommendedName>
        <fullName evidence="1">DhaL domain-containing protein</fullName>
    </recommendedName>
</protein>
<gene>
    <name evidence="2" type="ORF">S03H2_40916</name>
</gene>
<feature type="domain" description="DhaL" evidence="1">
    <location>
        <begin position="1"/>
        <end position="186"/>
    </location>
</feature>
<evidence type="ECO:0000259" key="1">
    <source>
        <dbReference type="PROSITE" id="PS51480"/>
    </source>
</evidence>
<feature type="non-terminal residue" evidence="2">
    <location>
        <position position="1"/>
    </location>
</feature>
<comment type="caution">
    <text evidence="2">The sequence shown here is derived from an EMBL/GenBank/DDBJ whole genome shotgun (WGS) entry which is preliminary data.</text>
</comment>
<dbReference type="InterPro" id="IPR050270">
    <property type="entry name" value="DegV_domain_contain"/>
</dbReference>
<dbReference type="EMBL" id="BARU01025391">
    <property type="protein sequence ID" value="GAH65874.1"/>
    <property type="molecule type" value="Genomic_DNA"/>
</dbReference>
<dbReference type="InterPro" id="IPR004007">
    <property type="entry name" value="DhaL_dom"/>
</dbReference>
<dbReference type="InterPro" id="IPR036117">
    <property type="entry name" value="DhaL_dom_sf"/>
</dbReference>
<dbReference type="GO" id="GO:0004371">
    <property type="term" value="F:glycerone kinase activity"/>
    <property type="evidence" value="ECO:0007669"/>
    <property type="project" value="InterPro"/>
</dbReference>
<name>X1IIB0_9ZZZZ</name>
<dbReference type="PANTHER" id="PTHR33434:SF2">
    <property type="entry name" value="FATTY ACID-BINDING PROTEIN TM_1468"/>
    <property type="match status" value="1"/>
</dbReference>
<dbReference type="GO" id="GO:0006071">
    <property type="term" value="P:glycerol metabolic process"/>
    <property type="evidence" value="ECO:0007669"/>
    <property type="project" value="InterPro"/>
</dbReference>
<dbReference type="PROSITE" id="PS51480">
    <property type="entry name" value="DHAL"/>
    <property type="match status" value="1"/>
</dbReference>
<dbReference type="AlphaFoldDB" id="X1IIB0"/>
<reference evidence="2" key="1">
    <citation type="journal article" date="2014" name="Front. Microbiol.">
        <title>High frequency of phylogenetically diverse reductive dehalogenase-homologous genes in deep subseafloor sedimentary metagenomes.</title>
        <authorList>
            <person name="Kawai M."/>
            <person name="Futagami T."/>
            <person name="Toyoda A."/>
            <person name="Takaki Y."/>
            <person name="Nishi S."/>
            <person name="Hori S."/>
            <person name="Arai W."/>
            <person name="Tsubouchi T."/>
            <person name="Morono Y."/>
            <person name="Uchiyama I."/>
            <person name="Ito T."/>
            <person name="Fujiyama A."/>
            <person name="Inagaki F."/>
            <person name="Takami H."/>
        </authorList>
    </citation>
    <scope>NUCLEOTIDE SEQUENCE</scope>
    <source>
        <strain evidence="2">Expedition CK06-06</strain>
    </source>
</reference>